<keyword evidence="5" id="KW-1015">Disulfide bond</keyword>
<dbReference type="InterPro" id="IPR019826">
    <property type="entry name" value="Carboxylesterase_B_AS"/>
</dbReference>
<dbReference type="PROSITE" id="PS00941">
    <property type="entry name" value="CARBOXYLESTERASE_B_2"/>
    <property type="match status" value="1"/>
</dbReference>
<dbReference type="OMA" id="MTIESHM"/>
<evidence type="ECO:0000256" key="7">
    <source>
        <dbReference type="ARBA" id="ARBA00048484"/>
    </source>
</evidence>
<comment type="caution">
    <text evidence="12">The sequence shown here is derived from an EMBL/GenBank/DDBJ whole genome shotgun (WGS) entry which is preliminary data.</text>
</comment>
<evidence type="ECO:0000256" key="5">
    <source>
        <dbReference type="ARBA" id="ARBA00023157"/>
    </source>
</evidence>
<dbReference type="GO" id="GO:0003990">
    <property type="term" value="F:acetylcholinesterase activity"/>
    <property type="evidence" value="ECO:0007669"/>
    <property type="project" value="UniProtKB-EC"/>
</dbReference>
<dbReference type="Gene3D" id="3.40.50.1820">
    <property type="entry name" value="alpha/beta hydrolase"/>
    <property type="match status" value="1"/>
</dbReference>
<keyword evidence="6" id="KW-0325">Glycoprotein</keyword>
<dbReference type="GO" id="GO:0005886">
    <property type="term" value="C:plasma membrane"/>
    <property type="evidence" value="ECO:0007669"/>
    <property type="project" value="TreeGrafter"/>
</dbReference>
<dbReference type="Proteomes" id="UP000821853">
    <property type="component" value="Chromosome 2"/>
</dbReference>
<dbReference type="InterPro" id="IPR050654">
    <property type="entry name" value="AChE-related_enzymes"/>
</dbReference>
<dbReference type="FunFam" id="3.40.50.1820:FF:000029">
    <property type="entry name" value="Acetylcholinesterase"/>
    <property type="match status" value="1"/>
</dbReference>
<proteinExistence type="inferred from homology"/>
<feature type="active site" description="Charge relay system" evidence="8">
    <location>
        <position position="533"/>
    </location>
</feature>
<dbReference type="InterPro" id="IPR002018">
    <property type="entry name" value="CarbesteraseB"/>
</dbReference>
<dbReference type="Pfam" id="PF00135">
    <property type="entry name" value="COesterase"/>
    <property type="match status" value="1"/>
</dbReference>
<reference evidence="12 13" key="1">
    <citation type="journal article" date="2020" name="Cell">
        <title>Large-Scale Comparative Analyses of Tick Genomes Elucidate Their Genetic Diversity and Vector Capacities.</title>
        <authorList>
            <consortium name="Tick Genome and Microbiome Consortium (TIGMIC)"/>
            <person name="Jia N."/>
            <person name="Wang J."/>
            <person name="Shi W."/>
            <person name="Du L."/>
            <person name="Sun Y."/>
            <person name="Zhan W."/>
            <person name="Jiang J.F."/>
            <person name="Wang Q."/>
            <person name="Zhang B."/>
            <person name="Ji P."/>
            <person name="Bell-Sakyi L."/>
            <person name="Cui X.M."/>
            <person name="Yuan T.T."/>
            <person name="Jiang B.G."/>
            <person name="Yang W.F."/>
            <person name="Lam T.T."/>
            <person name="Chang Q.C."/>
            <person name="Ding S.J."/>
            <person name="Wang X.J."/>
            <person name="Zhu J.G."/>
            <person name="Ruan X.D."/>
            <person name="Zhao L."/>
            <person name="Wei J.T."/>
            <person name="Ye R.Z."/>
            <person name="Que T.C."/>
            <person name="Du C.H."/>
            <person name="Zhou Y.H."/>
            <person name="Cheng J.X."/>
            <person name="Dai P.F."/>
            <person name="Guo W.B."/>
            <person name="Han X.H."/>
            <person name="Huang E.J."/>
            <person name="Li L.F."/>
            <person name="Wei W."/>
            <person name="Gao Y.C."/>
            <person name="Liu J.Z."/>
            <person name="Shao H.Z."/>
            <person name="Wang X."/>
            <person name="Wang C.C."/>
            <person name="Yang T.C."/>
            <person name="Huo Q.B."/>
            <person name="Li W."/>
            <person name="Chen H.Y."/>
            <person name="Chen S.E."/>
            <person name="Zhou L.G."/>
            <person name="Ni X.B."/>
            <person name="Tian J.H."/>
            <person name="Sheng Y."/>
            <person name="Liu T."/>
            <person name="Pan Y.S."/>
            <person name="Xia L.Y."/>
            <person name="Li J."/>
            <person name="Zhao F."/>
            <person name="Cao W.C."/>
        </authorList>
    </citation>
    <scope>NUCLEOTIDE SEQUENCE [LARGE SCALE GENOMIC DNA]</scope>
    <source>
        <strain evidence="12">HaeL-2018</strain>
    </source>
</reference>
<feature type="signal peptide" evidence="9">
    <location>
        <begin position="1"/>
        <end position="20"/>
    </location>
</feature>
<evidence type="ECO:0000256" key="8">
    <source>
        <dbReference type="PIRSR" id="PIRSR600997-1"/>
    </source>
</evidence>
<feature type="domain" description="Carboxylesterase type B" evidence="11">
    <location>
        <begin position="93"/>
        <end position="615"/>
    </location>
</feature>
<keyword evidence="4" id="KW-0531">Neurotransmitter degradation</keyword>
<evidence type="ECO:0000256" key="1">
    <source>
        <dbReference type="ARBA" id="ARBA00005964"/>
    </source>
</evidence>
<dbReference type="InterPro" id="IPR029058">
    <property type="entry name" value="AB_hydrolase_fold"/>
</dbReference>
<feature type="compositionally biased region" description="Polar residues" evidence="10">
    <location>
        <begin position="79"/>
        <end position="92"/>
    </location>
</feature>
<dbReference type="SUPFAM" id="SSF53474">
    <property type="entry name" value="alpha/beta-Hydrolases"/>
    <property type="match status" value="1"/>
</dbReference>
<comment type="catalytic activity">
    <reaction evidence="7">
        <text>acetylcholine + H2O = choline + acetate + H(+)</text>
        <dbReference type="Rhea" id="RHEA:17561"/>
        <dbReference type="ChEBI" id="CHEBI:15354"/>
        <dbReference type="ChEBI" id="CHEBI:15355"/>
        <dbReference type="ChEBI" id="CHEBI:15377"/>
        <dbReference type="ChEBI" id="CHEBI:15378"/>
        <dbReference type="ChEBI" id="CHEBI:30089"/>
        <dbReference type="EC" id="3.1.1.7"/>
    </reaction>
</comment>
<dbReference type="GO" id="GO:0005615">
    <property type="term" value="C:extracellular space"/>
    <property type="evidence" value="ECO:0007669"/>
    <property type="project" value="TreeGrafter"/>
</dbReference>
<evidence type="ECO:0000256" key="3">
    <source>
        <dbReference type="ARBA" id="ARBA00022801"/>
    </source>
</evidence>
<dbReference type="VEuPathDB" id="VectorBase:HLOH_062314"/>
<name>A0A9J6G247_HAELO</name>
<feature type="region of interest" description="Disordered" evidence="10">
    <location>
        <begin position="79"/>
        <end position="101"/>
    </location>
</feature>
<evidence type="ECO:0000256" key="9">
    <source>
        <dbReference type="RuleBase" id="RU361235"/>
    </source>
</evidence>
<dbReference type="OrthoDB" id="6514353at2759"/>
<feature type="active site" description="Charge relay system" evidence="8">
    <location>
        <position position="419"/>
    </location>
</feature>
<organism evidence="12 13">
    <name type="scientific">Haemaphysalis longicornis</name>
    <name type="common">Bush tick</name>
    <dbReference type="NCBI Taxonomy" id="44386"/>
    <lineage>
        <taxon>Eukaryota</taxon>
        <taxon>Metazoa</taxon>
        <taxon>Ecdysozoa</taxon>
        <taxon>Arthropoda</taxon>
        <taxon>Chelicerata</taxon>
        <taxon>Arachnida</taxon>
        <taxon>Acari</taxon>
        <taxon>Parasitiformes</taxon>
        <taxon>Ixodida</taxon>
        <taxon>Ixodoidea</taxon>
        <taxon>Ixodidae</taxon>
        <taxon>Haemaphysalinae</taxon>
        <taxon>Haemaphysalis</taxon>
    </lineage>
</organism>
<evidence type="ECO:0000256" key="10">
    <source>
        <dbReference type="SAM" id="MobiDB-lite"/>
    </source>
</evidence>
<comment type="similarity">
    <text evidence="1 9">Belongs to the type-B carboxylesterase/lipase family.</text>
</comment>
<keyword evidence="13" id="KW-1185">Reference proteome</keyword>
<dbReference type="PANTHER" id="PTHR43918">
    <property type="entry name" value="ACETYLCHOLINESTERASE"/>
    <property type="match status" value="1"/>
</dbReference>
<dbReference type="AlphaFoldDB" id="A0A9J6G247"/>
<evidence type="ECO:0000256" key="4">
    <source>
        <dbReference type="ARBA" id="ARBA00022867"/>
    </source>
</evidence>
<dbReference type="EMBL" id="JABSTR010000004">
    <property type="protein sequence ID" value="KAH9368412.1"/>
    <property type="molecule type" value="Genomic_DNA"/>
</dbReference>
<evidence type="ECO:0000313" key="12">
    <source>
        <dbReference type="EMBL" id="KAH9368412.1"/>
    </source>
</evidence>
<evidence type="ECO:0000256" key="6">
    <source>
        <dbReference type="ARBA" id="ARBA00023180"/>
    </source>
</evidence>
<evidence type="ECO:0000256" key="2">
    <source>
        <dbReference type="ARBA" id="ARBA00022487"/>
    </source>
</evidence>
<keyword evidence="3 9" id="KW-0378">Hydrolase</keyword>
<protein>
    <recommendedName>
        <fullName evidence="9">Carboxylic ester hydrolase</fullName>
        <ecNumber evidence="9">3.1.1.-</ecNumber>
    </recommendedName>
</protein>
<dbReference type="EC" id="3.1.1.-" evidence="9"/>
<gene>
    <name evidence="12" type="ORF">HPB48_012658</name>
</gene>
<keyword evidence="9" id="KW-0732">Signal</keyword>
<keyword evidence="2" id="KW-0719">Serine esterase</keyword>
<evidence type="ECO:0000259" key="11">
    <source>
        <dbReference type="Pfam" id="PF00135"/>
    </source>
</evidence>
<dbReference type="InterPro" id="IPR000997">
    <property type="entry name" value="Cholinesterase"/>
</dbReference>
<dbReference type="PANTHER" id="PTHR43918:SF4">
    <property type="entry name" value="CARBOXYLIC ESTER HYDROLASE"/>
    <property type="match status" value="1"/>
</dbReference>
<accession>A0A9J6G247</accession>
<feature type="active site" description="Acyl-ester intermediate" evidence="8">
    <location>
        <position position="290"/>
    </location>
</feature>
<dbReference type="GO" id="GO:0019695">
    <property type="term" value="P:choline metabolic process"/>
    <property type="evidence" value="ECO:0007669"/>
    <property type="project" value="TreeGrafter"/>
</dbReference>
<feature type="chain" id="PRO_5039962789" description="Carboxylic ester hydrolase" evidence="9">
    <location>
        <begin position="21"/>
        <end position="621"/>
    </location>
</feature>
<sequence length="621" mass="69626">MRTRIVVLLLYGCALRSAQARCYIFQPGDPIQDTDEKIYLAQPFNVTSPLDAGAPTTAQPASTGKDQLSLVVPPDDVQPLSTTTSQPISTDESPIVETNDGPVQGQKVYASNNKSLYQFVGIPFAEPPLGALRFRNPVPVKPWTTVYQATKKPFPCLQTDFYINTNVTIETSNSTEDCLYLNVWTPSRECVLGKSSCVPKTVIVYFYGGTFSFGGSGWDWYDGKELSARGDIIMVSMNYRVGPMGFFHSGTSHSSGNAGLHDQLLAMKWVKENIRHFGGDPNDVTLVGQSAGAISIGLHLVSPLSKGLFKRIIMESGSPYFRIADNTREGPHKVEKLARALSCAGNDMTIESHMAEMVDCLRKIDGKELLIMSNTIFGVHALTFFPIYGDDIIPDDPYQMMEQKKFHKADLLIGNNLDEGSYFVFYLFGRALSLEQAYKITKYEVDLYVSYCLQMLLRKNVSPIRHYYLSHISERENIKALQKAAEAVGDFAIICPTKYFAESFANMNNKVHYYHFTHRPSFSTWPGWVGPTHGDEVFFVMGLPFSSPTVATDQERELSKLMIETWTTFAKTGKVPDVAGKPWPEFTAKNQVYMELNPKRYTYGRGPNEKNCNFWKSYLKP</sequence>
<dbReference type="PROSITE" id="PS00122">
    <property type="entry name" value="CARBOXYLESTERASE_B_1"/>
    <property type="match status" value="1"/>
</dbReference>
<dbReference type="PRINTS" id="PR00878">
    <property type="entry name" value="CHOLNESTRASE"/>
</dbReference>
<evidence type="ECO:0000313" key="13">
    <source>
        <dbReference type="Proteomes" id="UP000821853"/>
    </source>
</evidence>
<dbReference type="GO" id="GO:0006581">
    <property type="term" value="P:acetylcholine catabolic process"/>
    <property type="evidence" value="ECO:0007669"/>
    <property type="project" value="TreeGrafter"/>
</dbReference>
<dbReference type="InterPro" id="IPR019819">
    <property type="entry name" value="Carboxylesterase_B_CS"/>
</dbReference>